<evidence type="ECO:0000259" key="2">
    <source>
        <dbReference type="Pfam" id="PF19701"/>
    </source>
</evidence>
<dbReference type="Proteomes" id="UP000294902">
    <property type="component" value="Unassembled WGS sequence"/>
</dbReference>
<dbReference type="EMBL" id="SMAL01000001">
    <property type="protein sequence ID" value="TCT16725.1"/>
    <property type="molecule type" value="Genomic_DNA"/>
</dbReference>
<dbReference type="RefSeq" id="WP_165878405.1">
    <property type="nucleotide sequence ID" value="NZ_SMAL01000001.1"/>
</dbReference>
<name>A0A4R3MN99_9FIRM</name>
<dbReference type="AlphaFoldDB" id="A0A4R3MN99"/>
<keyword evidence="4" id="KW-1185">Reference proteome</keyword>
<proteinExistence type="predicted"/>
<dbReference type="InterPro" id="IPR045679">
    <property type="entry name" value="DUF6199"/>
</dbReference>
<keyword evidence="1" id="KW-0472">Membrane</keyword>
<comment type="caution">
    <text evidence="3">The sequence shown here is derived from an EMBL/GenBank/DDBJ whole genome shotgun (WGS) entry which is preliminary data.</text>
</comment>
<organism evidence="3 4">
    <name type="scientific">Natranaerovirga pectinivora</name>
    <dbReference type="NCBI Taxonomy" id="682400"/>
    <lineage>
        <taxon>Bacteria</taxon>
        <taxon>Bacillati</taxon>
        <taxon>Bacillota</taxon>
        <taxon>Clostridia</taxon>
        <taxon>Lachnospirales</taxon>
        <taxon>Natranaerovirgaceae</taxon>
        <taxon>Natranaerovirga</taxon>
    </lineage>
</organism>
<evidence type="ECO:0000313" key="3">
    <source>
        <dbReference type="EMBL" id="TCT16725.1"/>
    </source>
</evidence>
<feature type="domain" description="DUF6199" evidence="2">
    <location>
        <begin position="7"/>
        <end position="55"/>
    </location>
</feature>
<keyword evidence="1" id="KW-1133">Transmembrane helix</keyword>
<evidence type="ECO:0000313" key="4">
    <source>
        <dbReference type="Proteomes" id="UP000294902"/>
    </source>
</evidence>
<dbReference type="Pfam" id="PF19701">
    <property type="entry name" value="DUF6199"/>
    <property type="match status" value="1"/>
</dbReference>
<feature type="transmembrane region" description="Helical" evidence="1">
    <location>
        <begin position="40"/>
        <end position="57"/>
    </location>
</feature>
<protein>
    <recommendedName>
        <fullName evidence="2">DUF6199 domain-containing protein</fullName>
    </recommendedName>
</protein>
<evidence type="ECO:0000256" key="1">
    <source>
        <dbReference type="SAM" id="Phobius"/>
    </source>
</evidence>
<gene>
    <name evidence="3" type="ORF">EDC18_10120</name>
</gene>
<accession>A0A4R3MN99</accession>
<keyword evidence="1" id="KW-0812">Transmembrane</keyword>
<sequence length="58" mass="6894">MKKLLIWAMYAYPEFGWELNHGWKYRNAEPSDFYIESTKFFGVLTMIVSTILIIIGLF</sequence>
<reference evidence="3 4" key="1">
    <citation type="submission" date="2019-03" db="EMBL/GenBank/DDBJ databases">
        <title>Genomic Encyclopedia of Type Strains, Phase IV (KMG-IV): sequencing the most valuable type-strain genomes for metagenomic binning, comparative biology and taxonomic classification.</title>
        <authorList>
            <person name="Goeker M."/>
        </authorList>
    </citation>
    <scope>NUCLEOTIDE SEQUENCE [LARGE SCALE GENOMIC DNA]</scope>
    <source>
        <strain evidence="3 4">DSM 24629</strain>
    </source>
</reference>